<dbReference type="EC" id="3.4.21.108" evidence="5"/>
<dbReference type="InterPro" id="IPR001478">
    <property type="entry name" value="PDZ"/>
</dbReference>
<organism evidence="19 20">
    <name type="scientific">Littorina saxatilis</name>
    <dbReference type="NCBI Taxonomy" id="31220"/>
    <lineage>
        <taxon>Eukaryota</taxon>
        <taxon>Metazoa</taxon>
        <taxon>Spiralia</taxon>
        <taxon>Lophotrochozoa</taxon>
        <taxon>Mollusca</taxon>
        <taxon>Gastropoda</taxon>
        <taxon>Caenogastropoda</taxon>
        <taxon>Littorinimorpha</taxon>
        <taxon>Littorinoidea</taxon>
        <taxon>Littorinidae</taxon>
        <taxon>Littorina</taxon>
    </lineage>
</organism>
<accession>A0AAN9GIB5</accession>
<proteinExistence type="inferred from homology"/>
<dbReference type="FunFam" id="2.40.10.120:FF:000004">
    <property type="entry name" value="Serine protease HTRA2, mitochondrial"/>
    <property type="match status" value="1"/>
</dbReference>
<evidence type="ECO:0000256" key="15">
    <source>
        <dbReference type="ARBA" id="ARBA00023136"/>
    </source>
</evidence>
<keyword evidence="15 17" id="KW-0472">Membrane</keyword>
<keyword evidence="10" id="KW-0378">Hydrolase</keyword>
<dbReference type="PANTHER" id="PTHR22939:SF129">
    <property type="entry name" value="SERINE PROTEASE HTRA2, MITOCHONDRIAL"/>
    <property type="match status" value="1"/>
</dbReference>
<protein>
    <recommendedName>
        <fullName evidence="6">Serine protease HTRA2, mitochondrial</fullName>
        <ecNumber evidence="5">3.4.21.108</ecNumber>
    </recommendedName>
</protein>
<keyword evidence="16" id="KW-0865">Zymogen</keyword>
<evidence type="ECO:0000256" key="14">
    <source>
        <dbReference type="ARBA" id="ARBA00023128"/>
    </source>
</evidence>
<dbReference type="GO" id="GO:0043065">
    <property type="term" value="P:positive regulation of apoptotic process"/>
    <property type="evidence" value="ECO:0007669"/>
    <property type="project" value="TreeGrafter"/>
</dbReference>
<dbReference type="GO" id="GO:0006915">
    <property type="term" value="P:apoptotic process"/>
    <property type="evidence" value="ECO:0007669"/>
    <property type="project" value="UniProtKB-KW"/>
</dbReference>
<dbReference type="PANTHER" id="PTHR22939">
    <property type="entry name" value="SERINE PROTEASE FAMILY S1C HTRA-RELATED"/>
    <property type="match status" value="1"/>
</dbReference>
<evidence type="ECO:0000256" key="6">
    <source>
        <dbReference type="ARBA" id="ARBA00016929"/>
    </source>
</evidence>
<keyword evidence="8 17" id="KW-0812">Transmembrane</keyword>
<evidence type="ECO:0000256" key="17">
    <source>
        <dbReference type="SAM" id="Phobius"/>
    </source>
</evidence>
<evidence type="ECO:0000256" key="1">
    <source>
        <dbReference type="ARBA" id="ARBA00001760"/>
    </source>
</evidence>
<keyword evidence="12" id="KW-0809">Transit peptide</keyword>
<evidence type="ECO:0000256" key="8">
    <source>
        <dbReference type="ARBA" id="ARBA00022692"/>
    </source>
</evidence>
<dbReference type="Proteomes" id="UP001374579">
    <property type="component" value="Unassembled WGS sequence"/>
</dbReference>
<name>A0AAN9GIB5_9CAEN</name>
<dbReference type="PRINTS" id="PR00834">
    <property type="entry name" value="PROTEASES2C"/>
</dbReference>
<sequence length="485" mass="51778">MAMFSARCVVIKCITRHPVNRLAGINTSCIDSRKTNVSKPAFDLNIGRSVFGLSAASVRGAHGTANDETKRSYARLGVAVAVGSAAFLIGLILHRRRKSSTATVVQTPFSMGNIETPSFSGNIETPSSTGNTVLPGQTFTSNPSPKNTVSAASIDSSGIPPTRRFNFIADVVEIAAPAVVYIELKERHPFGSRMITTSNGSGFVVNSDGLIITNAHVVANKASVSIRFFDGKEMEGTVVAVDPVSDLAAVKVNAKGLPVLRMGPSSTLRAGEWVVAMGSPLALSNTVTCGIVSSTLRRSKDLGIRNKDMEYIQTDALINFGNSGGPLVNLNGEVIGINTMKVTPGISFAIPSDYASNFLNKVYEVLKRGEPQQRHWFGMGPDSTRRRFIGITMLTLNPELIMELKNRVPDFPDIGGGVIIHKIIVGSPAFKGGLRAGDIIVEINGKAIQSASDVYKLVESSQTLNIVAFRGHLKKTFTVESEEIS</sequence>
<keyword evidence="14" id="KW-0496">Mitochondrion</keyword>
<dbReference type="Gene3D" id="2.40.10.120">
    <property type="match status" value="1"/>
</dbReference>
<evidence type="ECO:0000256" key="4">
    <source>
        <dbReference type="ARBA" id="ARBA00010541"/>
    </source>
</evidence>
<evidence type="ECO:0000256" key="10">
    <source>
        <dbReference type="ARBA" id="ARBA00022801"/>
    </source>
</evidence>
<dbReference type="GO" id="GO:0031966">
    <property type="term" value="C:mitochondrial membrane"/>
    <property type="evidence" value="ECO:0007669"/>
    <property type="project" value="UniProtKB-SubCell"/>
</dbReference>
<evidence type="ECO:0000313" key="20">
    <source>
        <dbReference type="Proteomes" id="UP001374579"/>
    </source>
</evidence>
<dbReference type="SMART" id="SM00228">
    <property type="entry name" value="PDZ"/>
    <property type="match status" value="1"/>
</dbReference>
<dbReference type="InterPro" id="IPR009003">
    <property type="entry name" value="Peptidase_S1_PA"/>
</dbReference>
<dbReference type="AlphaFoldDB" id="A0AAN9GIB5"/>
<dbReference type="SUPFAM" id="SSF50156">
    <property type="entry name" value="PDZ domain-like"/>
    <property type="match status" value="1"/>
</dbReference>
<feature type="transmembrane region" description="Helical" evidence="17">
    <location>
        <begin position="73"/>
        <end position="93"/>
    </location>
</feature>
<gene>
    <name evidence="19" type="ORF">V1264_013546</name>
</gene>
<dbReference type="GO" id="GO:0007005">
    <property type="term" value="P:mitochondrion organization"/>
    <property type="evidence" value="ECO:0007669"/>
    <property type="project" value="UniProtKB-ARBA"/>
</dbReference>
<comment type="catalytic activity">
    <reaction evidence="1">
        <text>Cleavage of non-polar aliphatic amino-acids at the P1 position, with a preference for Val, Ile and Met. At the P2 and P3 positions, Arg is selected most strongly with a secondary preference for other hydrophilic residues.</text>
        <dbReference type="EC" id="3.4.21.108"/>
    </reaction>
</comment>
<evidence type="ECO:0000256" key="12">
    <source>
        <dbReference type="ARBA" id="ARBA00022946"/>
    </source>
</evidence>
<evidence type="ECO:0000256" key="16">
    <source>
        <dbReference type="ARBA" id="ARBA00023145"/>
    </source>
</evidence>
<evidence type="ECO:0000313" key="19">
    <source>
        <dbReference type="EMBL" id="KAK7109517.1"/>
    </source>
</evidence>
<evidence type="ECO:0000256" key="11">
    <source>
        <dbReference type="ARBA" id="ARBA00022825"/>
    </source>
</evidence>
<comment type="caution">
    <text evidence="19">The sequence shown here is derived from an EMBL/GenBank/DDBJ whole genome shotgun (WGS) entry which is preliminary data.</text>
</comment>
<dbReference type="Gene3D" id="2.30.42.10">
    <property type="match status" value="1"/>
</dbReference>
<keyword evidence="13 17" id="KW-1133">Transmembrane helix</keyword>
<dbReference type="GO" id="GO:0004252">
    <property type="term" value="F:serine-type endopeptidase activity"/>
    <property type="evidence" value="ECO:0007669"/>
    <property type="project" value="InterPro"/>
</dbReference>
<evidence type="ECO:0000256" key="7">
    <source>
        <dbReference type="ARBA" id="ARBA00022670"/>
    </source>
</evidence>
<keyword evidence="9" id="KW-0053">Apoptosis</keyword>
<reference evidence="19 20" key="1">
    <citation type="submission" date="2024-02" db="EMBL/GenBank/DDBJ databases">
        <title>Chromosome-scale genome assembly of the rough periwinkle Littorina saxatilis.</title>
        <authorList>
            <person name="De Jode A."/>
            <person name="Faria R."/>
            <person name="Formenti G."/>
            <person name="Sims Y."/>
            <person name="Smith T.P."/>
            <person name="Tracey A."/>
            <person name="Wood J.M.D."/>
            <person name="Zagrodzka Z.B."/>
            <person name="Johannesson K."/>
            <person name="Butlin R.K."/>
            <person name="Leder E.H."/>
        </authorList>
    </citation>
    <scope>NUCLEOTIDE SEQUENCE [LARGE SCALE GENOMIC DNA]</scope>
    <source>
        <strain evidence="19">Snail1</strain>
        <tissue evidence="19">Muscle</tissue>
    </source>
</reference>
<dbReference type="Pfam" id="PF17820">
    <property type="entry name" value="PDZ_6"/>
    <property type="match status" value="1"/>
</dbReference>
<comment type="subcellular location">
    <subcellularLocation>
        <location evidence="3">Mitochondrion intermembrane space</location>
    </subcellularLocation>
    <subcellularLocation>
        <location evidence="2">Mitochondrion membrane</location>
        <topology evidence="2">Single-pass membrane protein</topology>
    </subcellularLocation>
</comment>
<dbReference type="InterPro" id="IPR041489">
    <property type="entry name" value="PDZ_6"/>
</dbReference>
<evidence type="ECO:0000256" key="3">
    <source>
        <dbReference type="ARBA" id="ARBA00004569"/>
    </source>
</evidence>
<dbReference type="InterPro" id="IPR036034">
    <property type="entry name" value="PDZ_sf"/>
</dbReference>
<keyword evidence="20" id="KW-1185">Reference proteome</keyword>
<comment type="similarity">
    <text evidence="4">Belongs to the peptidase S1C family.</text>
</comment>
<dbReference type="InterPro" id="IPR001940">
    <property type="entry name" value="Peptidase_S1C"/>
</dbReference>
<dbReference type="CDD" id="cd06785">
    <property type="entry name" value="cpPDZ_HtrA-like"/>
    <property type="match status" value="1"/>
</dbReference>
<dbReference type="Pfam" id="PF13365">
    <property type="entry name" value="Trypsin_2"/>
    <property type="match status" value="1"/>
</dbReference>
<evidence type="ECO:0000256" key="2">
    <source>
        <dbReference type="ARBA" id="ARBA00004304"/>
    </source>
</evidence>
<keyword evidence="11" id="KW-0720">Serine protease</keyword>
<dbReference type="GO" id="GO:0005758">
    <property type="term" value="C:mitochondrial intermembrane space"/>
    <property type="evidence" value="ECO:0007669"/>
    <property type="project" value="UniProtKB-SubCell"/>
</dbReference>
<evidence type="ECO:0000256" key="5">
    <source>
        <dbReference type="ARBA" id="ARBA00013033"/>
    </source>
</evidence>
<dbReference type="GO" id="GO:0006508">
    <property type="term" value="P:proteolysis"/>
    <property type="evidence" value="ECO:0007669"/>
    <property type="project" value="UniProtKB-KW"/>
</dbReference>
<evidence type="ECO:0000259" key="18">
    <source>
        <dbReference type="PROSITE" id="PS50106"/>
    </source>
</evidence>
<dbReference type="PROSITE" id="PS50106">
    <property type="entry name" value="PDZ"/>
    <property type="match status" value="1"/>
</dbReference>
<evidence type="ECO:0000256" key="13">
    <source>
        <dbReference type="ARBA" id="ARBA00022989"/>
    </source>
</evidence>
<keyword evidence="7" id="KW-0645">Protease</keyword>
<dbReference type="SUPFAM" id="SSF50494">
    <property type="entry name" value="Trypsin-like serine proteases"/>
    <property type="match status" value="1"/>
</dbReference>
<feature type="domain" description="PDZ" evidence="18">
    <location>
        <begin position="417"/>
        <end position="472"/>
    </location>
</feature>
<evidence type="ECO:0000256" key="9">
    <source>
        <dbReference type="ARBA" id="ARBA00022703"/>
    </source>
</evidence>
<dbReference type="EMBL" id="JBAMIC010000003">
    <property type="protein sequence ID" value="KAK7109517.1"/>
    <property type="molecule type" value="Genomic_DNA"/>
</dbReference>